<name>A0A561P6J0_9BACT</name>
<comment type="caution">
    <text evidence="1">The sequence shown here is derived from an EMBL/GenBank/DDBJ whole genome shotgun (WGS) entry which is preliminary data.</text>
</comment>
<protein>
    <submittedName>
        <fullName evidence="1">Uncharacterized protein</fullName>
    </submittedName>
</protein>
<dbReference type="OrthoDB" id="680644at2"/>
<dbReference type="AlphaFoldDB" id="A0A561P6J0"/>
<gene>
    <name evidence="1" type="ORF">FHW36_112135</name>
</gene>
<dbReference type="Proteomes" id="UP000320811">
    <property type="component" value="Unassembled WGS sequence"/>
</dbReference>
<proteinExistence type="predicted"/>
<sequence>MQEHIIAIKSFVECFEAPDIVPKLMWELLSAAITSDYADDWDKNKRADMLLLYEQICALSNAAHGISTPLLLLMQKQP</sequence>
<organism evidence="1 2">
    <name type="scientific">Chitinophaga polysaccharea</name>
    <dbReference type="NCBI Taxonomy" id="1293035"/>
    <lineage>
        <taxon>Bacteria</taxon>
        <taxon>Pseudomonadati</taxon>
        <taxon>Bacteroidota</taxon>
        <taxon>Chitinophagia</taxon>
        <taxon>Chitinophagales</taxon>
        <taxon>Chitinophagaceae</taxon>
        <taxon>Chitinophaga</taxon>
    </lineage>
</organism>
<dbReference type="EMBL" id="VIWO01000012">
    <property type="protein sequence ID" value="TWF33694.1"/>
    <property type="molecule type" value="Genomic_DNA"/>
</dbReference>
<reference evidence="1 2" key="1">
    <citation type="submission" date="2019-06" db="EMBL/GenBank/DDBJ databases">
        <title>Sorghum-associated microbial communities from plants grown in Nebraska, USA.</title>
        <authorList>
            <person name="Schachtman D."/>
        </authorList>
    </citation>
    <scope>NUCLEOTIDE SEQUENCE [LARGE SCALE GENOMIC DNA]</scope>
    <source>
        <strain evidence="1 2">1209</strain>
    </source>
</reference>
<accession>A0A561P6J0</accession>
<keyword evidence="2" id="KW-1185">Reference proteome</keyword>
<evidence type="ECO:0000313" key="2">
    <source>
        <dbReference type="Proteomes" id="UP000320811"/>
    </source>
</evidence>
<evidence type="ECO:0000313" key="1">
    <source>
        <dbReference type="EMBL" id="TWF33694.1"/>
    </source>
</evidence>
<dbReference type="RefSeq" id="WP_145674389.1">
    <property type="nucleotide sequence ID" value="NZ_VIWO01000012.1"/>
</dbReference>